<gene>
    <name evidence="1" type="ORF">U2F49_10880</name>
</gene>
<accession>A0AAW9JDV9</accession>
<sequence length="49" mass="5871">MKKEEVEFNRSQDELRNMIIPSIEETNWNQLIEILGCMIIENFDNKSIN</sequence>
<evidence type="ECO:0000313" key="2">
    <source>
        <dbReference type="Proteomes" id="UP001292252"/>
    </source>
</evidence>
<reference evidence="1" key="1">
    <citation type="submission" date="2023-12" db="EMBL/GenBank/DDBJ databases">
        <title>Genome sequence of Bacillus thuringiensis strain SS10.</title>
        <authorList>
            <person name="Rouis S."/>
        </authorList>
    </citation>
    <scope>NUCLEOTIDE SEQUENCE</scope>
    <source>
        <strain evidence="1">SS10</strain>
    </source>
</reference>
<dbReference type="Proteomes" id="UP001292252">
    <property type="component" value="Unassembled WGS sequence"/>
</dbReference>
<dbReference type="EMBL" id="JAXOTW010000005">
    <property type="protein sequence ID" value="MDZ5476795.1"/>
    <property type="molecule type" value="Genomic_DNA"/>
</dbReference>
<comment type="caution">
    <text evidence="1">The sequence shown here is derived from an EMBL/GenBank/DDBJ whole genome shotgun (WGS) entry which is preliminary data.</text>
</comment>
<protein>
    <submittedName>
        <fullName evidence="1">Uncharacterized protein</fullName>
    </submittedName>
</protein>
<organism evidence="1 2">
    <name type="scientific">Bacillus thuringiensis</name>
    <dbReference type="NCBI Taxonomy" id="1428"/>
    <lineage>
        <taxon>Bacteria</taxon>
        <taxon>Bacillati</taxon>
        <taxon>Bacillota</taxon>
        <taxon>Bacilli</taxon>
        <taxon>Bacillales</taxon>
        <taxon>Bacillaceae</taxon>
        <taxon>Bacillus</taxon>
        <taxon>Bacillus cereus group</taxon>
    </lineage>
</organism>
<dbReference type="AlphaFoldDB" id="A0AAW9JDV9"/>
<dbReference type="RefSeq" id="WP_194792636.1">
    <property type="nucleotide sequence ID" value="NZ_JAXOTW010000005.1"/>
</dbReference>
<proteinExistence type="predicted"/>
<evidence type="ECO:0000313" key="1">
    <source>
        <dbReference type="EMBL" id="MDZ5476795.1"/>
    </source>
</evidence>
<name>A0AAW9JDV9_BACTU</name>